<feature type="signal peptide" evidence="2">
    <location>
        <begin position="1"/>
        <end position="21"/>
    </location>
</feature>
<dbReference type="CDD" id="cd12797">
    <property type="entry name" value="M23_peptidase"/>
    <property type="match status" value="1"/>
</dbReference>
<evidence type="ECO:0000259" key="3">
    <source>
        <dbReference type="Pfam" id="PF01551"/>
    </source>
</evidence>
<accession>A0A1H1FSX0</accession>
<dbReference type="Pfam" id="PF01551">
    <property type="entry name" value="Peptidase_M23"/>
    <property type="match status" value="1"/>
</dbReference>
<feature type="compositionally biased region" description="Low complexity" evidence="1">
    <location>
        <begin position="73"/>
        <end position="111"/>
    </location>
</feature>
<feature type="domain" description="M23ase beta-sheet core" evidence="3">
    <location>
        <begin position="148"/>
        <end position="247"/>
    </location>
</feature>
<dbReference type="EMBL" id="FNKK01000002">
    <property type="protein sequence ID" value="SDR04112.1"/>
    <property type="molecule type" value="Genomic_DNA"/>
</dbReference>
<dbReference type="GO" id="GO:0004222">
    <property type="term" value="F:metalloendopeptidase activity"/>
    <property type="evidence" value="ECO:0007669"/>
    <property type="project" value="TreeGrafter"/>
</dbReference>
<dbReference type="Gene3D" id="2.70.70.10">
    <property type="entry name" value="Glucose Permease (Domain IIA)"/>
    <property type="match status" value="1"/>
</dbReference>
<dbReference type="SUPFAM" id="SSF51261">
    <property type="entry name" value="Duplicated hybrid motif"/>
    <property type="match status" value="1"/>
</dbReference>
<evidence type="ECO:0000313" key="4">
    <source>
        <dbReference type="EMBL" id="SDR04112.1"/>
    </source>
</evidence>
<feature type="compositionally biased region" description="Basic and acidic residues" evidence="1">
    <location>
        <begin position="312"/>
        <end position="325"/>
    </location>
</feature>
<evidence type="ECO:0000256" key="1">
    <source>
        <dbReference type="SAM" id="MobiDB-lite"/>
    </source>
</evidence>
<protein>
    <submittedName>
        <fullName evidence="4">Murein DD-endopeptidase MepM and murein hydrolase activator NlpD, contain LysM domain</fullName>
    </submittedName>
</protein>
<dbReference type="RefSeq" id="WP_093259721.1">
    <property type="nucleotide sequence ID" value="NZ_FNKK01000002.1"/>
</dbReference>
<dbReference type="PROSITE" id="PS51257">
    <property type="entry name" value="PROKAR_LIPOPROTEIN"/>
    <property type="match status" value="1"/>
</dbReference>
<keyword evidence="2" id="KW-0732">Signal</keyword>
<dbReference type="PANTHER" id="PTHR21666">
    <property type="entry name" value="PEPTIDASE-RELATED"/>
    <property type="match status" value="1"/>
</dbReference>
<dbReference type="Proteomes" id="UP000217103">
    <property type="component" value="Unassembled WGS sequence"/>
</dbReference>
<name>A0A1H1FSX0_9ACTN</name>
<keyword evidence="5" id="KW-1185">Reference proteome</keyword>
<keyword evidence="4" id="KW-0378">Hydrolase</keyword>
<dbReference type="InterPro" id="IPR050570">
    <property type="entry name" value="Cell_wall_metabolism_enzyme"/>
</dbReference>
<feature type="compositionally biased region" description="Low complexity" evidence="1">
    <location>
        <begin position="39"/>
        <end position="54"/>
    </location>
</feature>
<proteinExistence type="predicted"/>
<dbReference type="STRING" id="35622.SAMN04489764_3166"/>
<dbReference type="AlphaFoldDB" id="A0A1H1FSX0"/>
<gene>
    <name evidence="4" type="ORF">SAMN04489764_3166</name>
</gene>
<sequence length="354" mass="37699">MRSRHLTRLAAVAGAALLTSACTSVGGLAGIAEPPRALSAGTSADVSASSADAASRPDLRLTSGWANGGSGSPSGSPTSTPEPSGTPTDGGDADGGDTATEVQRPPAMEPVQVPPPKLSDHTYVFPVRDCEVKYSRKLLVLPKTTIWAERGCAFVSPTDGTVHEVNTTDRWSPATDRGEDREGKFVTVFGKDGVLYIGGHLDSVAKGIKPGVQVKAGQVLGKVGNSGLARSTAPNLYFGISWKTEPVKWWIRRGMVNPWNYLDAWKDGNRTYSPSPEVAALRHKLGKTPKCKVQCGGDHAVTTSQPQQPDDPTPKRTEKPKDDNKPKKKKKQTYPTPEPEDSYVVENPGPTHPF</sequence>
<dbReference type="OrthoDB" id="9810477at2"/>
<feature type="chain" id="PRO_5038465089" evidence="2">
    <location>
        <begin position="22"/>
        <end position="354"/>
    </location>
</feature>
<evidence type="ECO:0000256" key="2">
    <source>
        <dbReference type="SAM" id="SignalP"/>
    </source>
</evidence>
<dbReference type="InterPro" id="IPR016047">
    <property type="entry name" value="M23ase_b-sheet_dom"/>
</dbReference>
<feature type="region of interest" description="Disordered" evidence="1">
    <location>
        <begin position="296"/>
        <end position="354"/>
    </location>
</feature>
<evidence type="ECO:0000313" key="5">
    <source>
        <dbReference type="Proteomes" id="UP000217103"/>
    </source>
</evidence>
<dbReference type="InterPro" id="IPR011055">
    <property type="entry name" value="Dup_hybrid_motif"/>
</dbReference>
<organism evidence="4 5">
    <name type="scientific">Thermostaphylospora chromogena</name>
    <dbReference type="NCBI Taxonomy" id="35622"/>
    <lineage>
        <taxon>Bacteria</taxon>
        <taxon>Bacillati</taxon>
        <taxon>Actinomycetota</taxon>
        <taxon>Actinomycetes</taxon>
        <taxon>Streptosporangiales</taxon>
        <taxon>Thermomonosporaceae</taxon>
        <taxon>Thermostaphylospora</taxon>
    </lineage>
</organism>
<reference evidence="4 5" key="1">
    <citation type="submission" date="2016-10" db="EMBL/GenBank/DDBJ databases">
        <authorList>
            <person name="de Groot N.N."/>
        </authorList>
    </citation>
    <scope>NUCLEOTIDE SEQUENCE [LARGE SCALE GENOMIC DNA]</scope>
    <source>
        <strain evidence="4 5">DSM 43794</strain>
    </source>
</reference>
<feature type="region of interest" description="Disordered" evidence="1">
    <location>
        <begin position="39"/>
        <end position="118"/>
    </location>
</feature>
<dbReference type="PANTHER" id="PTHR21666:SF270">
    <property type="entry name" value="MUREIN HYDROLASE ACTIVATOR ENVC"/>
    <property type="match status" value="1"/>
</dbReference>